<comment type="caution">
    <text evidence="13">The sequence shown here is derived from an EMBL/GenBank/DDBJ whole genome shotgun (WGS) entry which is preliminary data.</text>
</comment>
<dbReference type="PRINTS" id="PR00248">
    <property type="entry name" value="GPCRMGR"/>
</dbReference>
<feature type="transmembrane region" description="Helical" evidence="10">
    <location>
        <begin position="740"/>
        <end position="762"/>
    </location>
</feature>
<reference evidence="13" key="1">
    <citation type="submission" date="2023-08" db="EMBL/GenBank/DDBJ databases">
        <authorList>
            <person name="Audoor S."/>
            <person name="Bilcke G."/>
        </authorList>
    </citation>
    <scope>NUCLEOTIDE SEQUENCE</scope>
</reference>
<evidence type="ECO:0000256" key="5">
    <source>
        <dbReference type="ARBA" id="ARBA00023136"/>
    </source>
</evidence>
<evidence type="ECO:0000256" key="4">
    <source>
        <dbReference type="ARBA" id="ARBA00023040"/>
    </source>
</evidence>
<keyword evidence="5 10" id="KW-0472">Membrane</keyword>
<evidence type="ECO:0000259" key="12">
    <source>
        <dbReference type="PROSITE" id="PS50259"/>
    </source>
</evidence>
<dbReference type="PANTHER" id="PTHR10519">
    <property type="entry name" value="GABA-B RECEPTOR"/>
    <property type="match status" value="1"/>
</dbReference>
<evidence type="ECO:0000256" key="8">
    <source>
        <dbReference type="ARBA" id="ARBA00023224"/>
    </source>
</evidence>
<evidence type="ECO:0000256" key="6">
    <source>
        <dbReference type="ARBA" id="ARBA00023170"/>
    </source>
</evidence>
<evidence type="ECO:0000256" key="2">
    <source>
        <dbReference type="ARBA" id="ARBA00022692"/>
    </source>
</evidence>
<evidence type="ECO:0000256" key="9">
    <source>
        <dbReference type="SAM" id="MobiDB-lite"/>
    </source>
</evidence>
<dbReference type="EMBL" id="CAKOGP040000136">
    <property type="protein sequence ID" value="CAJ1931279.1"/>
    <property type="molecule type" value="Genomic_DNA"/>
</dbReference>
<feature type="domain" description="G-protein coupled receptors family 3 profile" evidence="12">
    <location>
        <begin position="543"/>
        <end position="793"/>
    </location>
</feature>
<dbReference type="PANTHER" id="PTHR10519:SF20">
    <property type="entry name" value="G-PROTEIN COUPLED RECEPTOR 156-RELATED"/>
    <property type="match status" value="1"/>
</dbReference>
<feature type="transmembrane region" description="Helical" evidence="10">
    <location>
        <begin position="700"/>
        <end position="720"/>
    </location>
</feature>
<dbReference type="PROSITE" id="PS51257">
    <property type="entry name" value="PROKAR_LIPOPROTEIN"/>
    <property type="match status" value="1"/>
</dbReference>
<name>A0AAD2CGE1_9STRA</name>
<dbReference type="Proteomes" id="UP001295423">
    <property type="component" value="Unassembled WGS sequence"/>
</dbReference>
<dbReference type="SUPFAM" id="SSF53822">
    <property type="entry name" value="Periplasmic binding protein-like I"/>
    <property type="match status" value="1"/>
</dbReference>
<feature type="transmembrane region" description="Helical" evidence="10">
    <location>
        <begin position="539"/>
        <end position="561"/>
    </location>
</feature>
<dbReference type="InterPro" id="IPR028082">
    <property type="entry name" value="Peripla_BP_I"/>
</dbReference>
<dbReference type="CDD" id="cd15047">
    <property type="entry name" value="7tmC_GABA-B-like"/>
    <property type="match status" value="1"/>
</dbReference>
<keyword evidence="11" id="KW-0732">Signal</keyword>
<keyword evidence="6" id="KW-0675">Receptor</keyword>
<organism evidence="13 14">
    <name type="scientific">Cylindrotheca closterium</name>
    <dbReference type="NCBI Taxonomy" id="2856"/>
    <lineage>
        <taxon>Eukaryota</taxon>
        <taxon>Sar</taxon>
        <taxon>Stramenopiles</taxon>
        <taxon>Ochrophyta</taxon>
        <taxon>Bacillariophyta</taxon>
        <taxon>Bacillariophyceae</taxon>
        <taxon>Bacillariophycidae</taxon>
        <taxon>Bacillariales</taxon>
        <taxon>Bacillariaceae</taxon>
        <taxon>Cylindrotheca</taxon>
    </lineage>
</organism>
<sequence>MKLASPSRSLLLCLIIIFFTSCFTSEVQSQPVLNTLRDYDLARSQALEATRIQSITVSDGVPYADIAMLIPFSIIGDNGRQAVKEGGYQGMAAVLLALEHLNTGNGTLVKEVGGLDERCNIKFTTEVRDTTRSEMESLNHAVEMTSRDEATELPTAFVGAFRSAVSIATSLVTGLRGIPQISPISTSSQLDNVAQFPLFGRTVPSDDGTAVPAIKYLRQKLKVRYLAILHINDSYGNAYAAGMQRAAALYAPDMTIQAFDLPLTLTAETVESAIAVLKSTGYQYFFGIFFTRQYEMVMTEAYAQGIAGDGKHNWMFSDAVSTIVTLEGFVADSPLHLATQGAVQISAVGGVPGRDERYDLFLRAMRDLNNPVDIATLQSYHPIYPDEPEYSTYTIEEDPNGFFDLMTIGLVPFLYDAAIALGLAACNIENDENEYFDGYQHFEKFKETEFQGASGNNRFDPETGTRLADSARFSLTNFVHVGTIADTASFNNVETDIFQDGEWISVKSRIFNDGTTIPPPGLPPVVPANLYIGRSLRSVGLVLAGAILTLSIGFTIWMVRYRKTRVVKASQPIFLGIIALGCFLMGTSIVFLSLDDEVVSAETCSAFCILTPWFFSFGWVLSFSALFAKTQRVNKIFHSPKFHRMKVTVKDVMAPMIVLQTLSNLILILWYIYAKPMWIRETTKEDSFGREIETRAFCSYAGSIGFAVSLGTLLLGVLGYTLQQAYAARNVSTEFAETEYIFLALAALLLVSFVGFPVLVIAKDDTQARFYVSAAIIAVTSLSILLLIFVPKIAAKKRRRRASSAGVLEFTSRTGSRKFKISGLHPRRNSHIGGGFQEPPKIEQEILESGDNDSSSDSDDDKEGVAVVQHPRAAEKLKETVEELQSWNTKLIAQVARLEALHRKTHARLNMATRPHDSANLGESSSTIRHPFDDSARSRGPSFDQSIKPVPNEDVENKTPSLQEAVKDV</sequence>
<evidence type="ECO:0000256" key="3">
    <source>
        <dbReference type="ARBA" id="ARBA00022989"/>
    </source>
</evidence>
<evidence type="ECO:0000313" key="14">
    <source>
        <dbReference type="Proteomes" id="UP001295423"/>
    </source>
</evidence>
<accession>A0AAD2CGE1</accession>
<evidence type="ECO:0000313" key="13">
    <source>
        <dbReference type="EMBL" id="CAJ1931279.1"/>
    </source>
</evidence>
<dbReference type="InterPro" id="IPR001828">
    <property type="entry name" value="ANF_lig-bd_rcpt"/>
</dbReference>
<feature type="transmembrane region" description="Helical" evidence="10">
    <location>
        <begin position="573"/>
        <end position="594"/>
    </location>
</feature>
<gene>
    <name evidence="13" type="ORF">CYCCA115_LOCUS2320</name>
</gene>
<dbReference type="Pfam" id="PF01094">
    <property type="entry name" value="ANF_receptor"/>
    <property type="match status" value="1"/>
</dbReference>
<dbReference type="PROSITE" id="PS50259">
    <property type="entry name" value="G_PROTEIN_RECEP_F3_4"/>
    <property type="match status" value="1"/>
</dbReference>
<dbReference type="InterPro" id="IPR000337">
    <property type="entry name" value="GPCR_3"/>
</dbReference>
<feature type="region of interest" description="Disordered" evidence="9">
    <location>
        <begin position="908"/>
        <end position="969"/>
    </location>
</feature>
<dbReference type="GO" id="GO:0038039">
    <property type="term" value="C:G protein-coupled receptor heterodimeric complex"/>
    <property type="evidence" value="ECO:0007669"/>
    <property type="project" value="TreeGrafter"/>
</dbReference>
<keyword evidence="3 10" id="KW-1133">Transmembrane helix</keyword>
<dbReference type="InterPro" id="IPR002455">
    <property type="entry name" value="GPCR3_GABA-B"/>
</dbReference>
<feature type="region of interest" description="Disordered" evidence="9">
    <location>
        <begin position="847"/>
        <end position="866"/>
    </location>
</feature>
<evidence type="ECO:0000256" key="7">
    <source>
        <dbReference type="ARBA" id="ARBA00023180"/>
    </source>
</evidence>
<keyword evidence="2 10" id="KW-0812">Transmembrane</keyword>
<feature type="chain" id="PRO_5041899290" description="G-protein coupled receptors family 3 profile domain-containing protein" evidence="11">
    <location>
        <begin position="30"/>
        <end position="969"/>
    </location>
</feature>
<keyword evidence="8" id="KW-0807">Transducer</keyword>
<dbReference type="PRINTS" id="PR01176">
    <property type="entry name" value="GABABRECEPTR"/>
</dbReference>
<evidence type="ECO:0000256" key="1">
    <source>
        <dbReference type="ARBA" id="ARBA00004141"/>
    </source>
</evidence>
<protein>
    <recommendedName>
        <fullName evidence="12">G-protein coupled receptors family 3 profile domain-containing protein</fullName>
    </recommendedName>
</protein>
<feature type="signal peptide" evidence="11">
    <location>
        <begin position="1"/>
        <end position="29"/>
    </location>
</feature>
<feature type="compositionally biased region" description="Acidic residues" evidence="9">
    <location>
        <begin position="847"/>
        <end position="862"/>
    </location>
</feature>
<evidence type="ECO:0000256" key="10">
    <source>
        <dbReference type="SAM" id="Phobius"/>
    </source>
</evidence>
<dbReference type="Pfam" id="PF00003">
    <property type="entry name" value="7tm_3"/>
    <property type="match status" value="1"/>
</dbReference>
<proteinExistence type="predicted"/>
<evidence type="ECO:0000256" key="11">
    <source>
        <dbReference type="SAM" id="SignalP"/>
    </source>
</evidence>
<feature type="transmembrane region" description="Helical" evidence="10">
    <location>
        <begin position="606"/>
        <end position="628"/>
    </location>
</feature>
<keyword evidence="7" id="KW-0325">Glycoprotein</keyword>
<dbReference type="GO" id="GO:0004965">
    <property type="term" value="F:G protein-coupled GABA receptor activity"/>
    <property type="evidence" value="ECO:0007669"/>
    <property type="project" value="InterPro"/>
</dbReference>
<dbReference type="Gene3D" id="3.40.50.2300">
    <property type="match status" value="2"/>
</dbReference>
<keyword evidence="4" id="KW-0297">G-protein coupled receptor</keyword>
<feature type="transmembrane region" description="Helical" evidence="10">
    <location>
        <begin position="768"/>
        <end position="790"/>
    </location>
</feature>
<feature type="transmembrane region" description="Helical" evidence="10">
    <location>
        <begin position="649"/>
        <end position="673"/>
    </location>
</feature>
<dbReference type="InterPro" id="IPR017978">
    <property type="entry name" value="GPCR_3_C"/>
</dbReference>
<keyword evidence="14" id="KW-1185">Reference proteome</keyword>
<dbReference type="AlphaFoldDB" id="A0AAD2CGE1"/>
<comment type="subcellular location">
    <subcellularLocation>
        <location evidence="1">Membrane</location>
        <topology evidence="1">Multi-pass membrane protein</topology>
    </subcellularLocation>
</comment>